<evidence type="ECO:0000256" key="4">
    <source>
        <dbReference type="ARBA" id="ARBA00022842"/>
    </source>
</evidence>
<dbReference type="EMBL" id="JAOPJZ010000016">
    <property type="protein sequence ID" value="MCU4753397.1"/>
    <property type="molecule type" value="Genomic_DNA"/>
</dbReference>
<keyword evidence="2 9" id="KW-0808">Transferase</keyword>
<feature type="binding site" evidence="9">
    <location>
        <begin position="40"/>
        <end position="44"/>
    </location>
    <ligand>
        <name>4-amino-2-methyl-5-(diphosphooxymethyl)pyrimidine</name>
        <dbReference type="ChEBI" id="CHEBI:57841"/>
    </ligand>
</feature>
<feature type="region of interest" description="Disordered" evidence="12">
    <location>
        <begin position="199"/>
        <end position="218"/>
    </location>
</feature>
<feature type="binding site" evidence="9">
    <location>
        <position position="111"/>
    </location>
    <ligand>
        <name>4-amino-2-methyl-5-(diphosphooxymethyl)pyrimidine</name>
        <dbReference type="ChEBI" id="CHEBI:57841"/>
    </ligand>
</feature>
<sequence>MHHDPANWQTYLVTQESASNGRRTPEIVERALEGGIDVVQLREKGLDARDRYEVGRVVRELTAEADVPLIVNDRIDLARALGADGVHVGQSDLPVAVARDLLGESAIVGCSVSTVEESLDAERAGASYLGVGAVYGTTSKSVAARKDGIGTERIEAIVDAVDIPVIGIGGITDENARPVVDAGGTGVAVISEITAADDPASATETLVETVDGQEKPPE</sequence>
<comment type="catalytic activity">
    <reaction evidence="8 9 10">
        <text>2-[(2R,5Z)-2-carboxy-4-methylthiazol-5(2H)-ylidene]ethyl phosphate + 4-amino-2-methyl-5-(diphosphooxymethyl)pyrimidine + 2 H(+) = thiamine phosphate + CO2 + diphosphate</text>
        <dbReference type="Rhea" id="RHEA:47844"/>
        <dbReference type="ChEBI" id="CHEBI:15378"/>
        <dbReference type="ChEBI" id="CHEBI:16526"/>
        <dbReference type="ChEBI" id="CHEBI:33019"/>
        <dbReference type="ChEBI" id="CHEBI:37575"/>
        <dbReference type="ChEBI" id="CHEBI:57841"/>
        <dbReference type="ChEBI" id="CHEBI:62899"/>
        <dbReference type="EC" id="2.5.1.3"/>
    </reaction>
</comment>
<feature type="binding site" evidence="9">
    <location>
        <position position="73"/>
    </location>
    <ligand>
        <name>Mg(2+)</name>
        <dbReference type="ChEBI" id="CHEBI:18420"/>
    </ligand>
</feature>
<evidence type="ECO:0000256" key="10">
    <source>
        <dbReference type="RuleBase" id="RU003826"/>
    </source>
</evidence>
<comment type="pathway">
    <text evidence="1 9 11">Cofactor biosynthesis; thiamine diphosphate biosynthesis; thiamine phosphate from 4-amino-2-methyl-5-diphosphomethylpyrimidine and 4-methyl-5-(2-phosphoethyl)-thiazole: step 1/1.</text>
</comment>
<evidence type="ECO:0000256" key="8">
    <source>
        <dbReference type="ARBA" id="ARBA00047883"/>
    </source>
</evidence>
<dbReference type="CDD" id="cd00564">
    <property type="entry name" value="TMP_TenI"/>
    <property type="match status" value="1"/>
</dbReference>
<dbReference type="GO" id="GO:0004789">
    <property type="term" value="F:thiamine-phosphate diphosphorylase activity"/>
    <property type="evidence" value="ECO:0007669"/>
    <property type="project" value="UniProtKB-UniRule"/>
</dbReference>
<proteinExistence type="inferred from homology"/>
<keyword evidence="15" id="KW-1185">Reference proteome</keyword>
<dbReference type="EC" id="2.5.1.3" evidence="9"/>
<dbReference type="HAMAP" id="MF_00097">
    <property type="entry name" value="TMP_synthase"/>
    <property type="match status" value="1"/>
</dbReference>
<evidence type="ECO:0000256" key="2">
    <source>
        <dbReference type="ARBA" id="ARBA00022679"/>
    </source>
</evidence>
<evidence type="ECO:0000256" key="6">
    <source>
        <dbReference type="ARBA" id="ARBA00047334"/>
    </source>
</evidence>
<dbReference type="Pfam" id="PF02581">
    <property type="entry name" value="TMP-TENI"/>
    <property type="match status" value="1"/>
</dbReference>
<dbReference type="FunFam" id="3.20.20.70:FF:000096">
    <property type="entry name" value="Thiamine-phosphate synthase"/>
    <property type="match status" value="1"/>
</dbReference>
<comment type="caution">
    <text evidence="14">The sequence shown here is derived from an EMBL/GenBank/DDBJ whole genome shotgun (WGS) entry which is preliminary data.</text>
</comment>
<dbReference type="PANTHER" id="PTHR20857">
    <property type="entry name" value="THIAMINE-PHOSPHATE PYROPHOSPHORYLASE"/>
    <property type="match status" value="1"/>
</dbReference>
<evidence type="ECO:0000313" key="15">
    <source>
        <dbReference type="Proteomes" id="UP001321047"/>
    </source>
</evidence>
<dbReference type="GO" id="GO:0005737">
    <property type="term" value="C:cytoplasm"/>
    <property type="evidence" value="ECO:0007669"/>
    <property type="project" value="TreeGrafter"/>
</dbReference>
<dbReference type="InterPro" id="IPR034291">
    <property type="entry name" value="TMP_synthase"/>
</dbReference>
<dbReference type="GO" id="GO:0000287">
    <property type="term" value="F:magnesium ion binding"/>
    <property type="evidence" value="ECO:0007669"/>
    <property type="project" value="UniProtKB-UniRule"/>
</dbReference>
<evidence type="ECO:0000259" key="13">
    <source>
        <dbReference type="Pfam" id="PF02581"/>
    </source>
</evidence>
<comment type="catalytic activity">
    <reaction evidence="6 9 10">
        <text>4-methyl-5-(2-phosphooxyethyl)-thiazole + 4-amino-2-methyl-5-(diphosphooxymethyl)pyrimidine + H(+) = thiamine phosphate + diphosphate</text>
        <dbReference type="Rhea" id="RHEA:22328"/>
        <dbReference type="ChEBI" id="CHEBI:15378"/>
        <dbReference type="ChEBI" id="CHEBI:33019"/>
        <dbReference type="ChEBI" id="CHEBI:37575"/>
        <dbReference type="ChEBI" id="CHEBI:57841"/>
        <dbReference type="ChEBI" id="CHEBI:58296"/>
        <dbReference type="EC" id="2.5.1.3"/>
    </reaction>
</comment>
<evidence type="ECO:0000256" key="1">
    <source>
        <dbReference type="ARBA" id="ARBA00005165"/>
    </source>
</evidence>
<keyword evidence="4 9" id="KW-0460">Magnesium</keyword>
<feature type="binding site" evidence="9">
    <location>
        <begin position="137"/>
        <end position="139"/>
    </location>
    <ligand>
        <name>2-[(2R,5Z)-2-carboxy-4-methylthiazol-5(2H)-ylidene]ethyl phosphate</name>
        <dbReference type="ChEBI" id="CHEBI:62899"/>
    </ligand>
</feature>
<evidence type="ECO:0000313" key="14">
    <source>
        <dbReference type="EMBL" id="MCU4753397.1"/>
    </source>
</evidence>
<evidence type="ECO:0000256" key="3">
    <source>
        <dbReference type="ARBA" id="ARBA00022723"/>
    </source>
</evidence>
<dbReference type="Proteomes" id="UP001321047">
    <property type="component" value="Unassembled WGS sequence"/>
</dbReference>
<evidence type="ECO:0000256" key="5">
    <source>
        <dbReference type="ARBA" id="ARBA00022977"/>
    </source>
</evidence>
<feature type="domain" description="Thiamine phosphate synthase/TenI" evidence="13">
    <location>
        <begin position="11"/>
        <end position="193"/>
    </location>
</feature>
<gene>
    <name evidence="9 14" type="primary">thiE</name>
    <name evidence="14" type="ORF">OB919_15645</name>
</gene>
<dbReference type="PANTHER" id="PTHR20857:SF15">
    <property type="entry name" value="THIAMINE-PHOSPHATE SYNTHASE"/>
    <property type="match status" value="1"/>
</dbReference>
<comment type="function">
    <text evidence="9">Condenses 4-methyl-5-(beta-hydroxyethyl)thiazole monophosphate (THZ-P) and 2-methyl-4-amino-5-hydroxymethyl pyrimidine pyrophosphate (HMP-PP) to form thiamine monophosphate (TMP).</text>
</comment>
<dbReference type="GO" id="GO:0009229">
    <property type="term" value="P:thiamine diphosphate biosynthetic process"/>
    <property type="evidence" value="ECO:0007669"/>
    <property type="project" value="UniProtKB-UniRule"/>
</dbReference>
<evidence type="ECO:0000256" key="7">
    <source>
        <dbReference type="ARBA" id="ARBA00047851"/>
    </source>
</evidence>
<feature type="binding site" evidence="9">
    <location>
        <position position="72"/>
    </location>
    <ligand>
        <name>4-amino-2-methyl-5-(diphosphooxymethyl)pyrimidine</name>
        <dbReference type="ChEBI" id="CHEBI:57841"/>
    </ligand>
</feature>
<feature type="binding site" evidence="9">
    <location>
        <position position="170"/>
    </location>
    <ligand>
        <name>2-[(2R,5Z)-2-carboxy-4-methylthiazol-5(2H)-ylidene]ethyl phosphate</name>
        <dbReference type="ChEBI" id="CHEBI:62899"/>
    </ligand>
</feature>
<evidence type="ECO:0000256" key="9">
    <source>
        <dbReference type="HAMAP-Rule" id="MF_00097"/>
    </source>
</evidence>
<keyword evidence="3 9" id="KW-0479">Metal-binding</keyword>
<comment type="similarity">
    <text evidence="9 10">Belongs to the thiamine-phosphate synthase family.</text>
</comment>
<protein>
    <recommendedName>
        <fullName evidence="9">Thiamine-phosphate synthase</fullName>
        <shortName evidence="9">TP synthase</shortName>
        <shortName evidence="9">TPS</shortName>
        <ecNumber evidence="9">2.5.1.3</ecNumber>
    </recommendedName>
    <alternativeName>
        <fullName evidence="9">Thiamine-phosphate pyrophosphorylase</fullName>
        <shortName evidence="9">TMP pyrophosphorylase</shortName>
        <shortName evidence="9">TMP-PPase</shortName>
    </alternativeName>
</protein>
<accession>A0AAP2ZA54</accession>
<feature type="binding site" evidence="9">
    <location>
        <begin position="190"/>
        <end position="191"/>
    </location>
    <ligand>
        <name>2-[(2R,5Z)-2-carboxy-4-methylthiazol-5(2H)-ylidene]ethyl phosphate</name>
        <dbReference type="ChEBI" id="CHEBI:62899"/>
    </ligand>
</feature>
<evidence type="ECO:0000256" key="11">
    <source>
        <dbReference type="RuleBase" id="RU004253"/>
    </source>
</evidence>
<keyword evidence="5 9" id="KW-0784">Thiamine biosynthesis</keyword>
<dbReference type="GO" id="GO:0009228">
    <property type="term" value="P:thiamine biosynthetic process"/>
    <property type="evidence" value="ECO:0007669"/>
    <property type="project" value="UniProtKB-KW"/>
</dbReference>
<feature type="binding site" evidence="9">
    <location>
        <position position="140"/>
    </location>
    <ligand>
        <name>4-amino-2-methyl-5-(diphosphooxymethyl)pyrimidine</name>
        <dbReference type="ChEBI" id="CHEBI:57841"/>
    </ligand>
</feature>
<dbReference type="NCBIfam" id="TIGR00693">
    <property type="entry name" value="thiE"/>
    <property type="match status" value="1"/>
</dbReference>
<dbReference type="Gene3D" id="3.20.20.70">
    <property type="entry name" value="Aldolase class I"/>
    <property type="match status" value="1"/>
</dbReference>
<feature type="binding site" evidence="9">
    <location>
        <position position="92"/>
    </location>
    <ligand>
        <name>Mg(2+)</name>
        <dbReference type="ChEBI" id="CHEBI:18420"/>
    </ligand>
</feature>
<comment type="catalytic activity">
    <reaction evidence="7 9 10">
        <text>2-(2-carboxy-4-methylthiazol-5-yl)ethyl phosphate + 4-amino-2-methyl-5-(diphosphooxymethyl)pyrimidine + 2 H(+) = thiamine phosphate + CO2 + diphosphate</text>
        <dbReference type="Rhea" id="RHEA:47848"/>
        <dbReference type="ChEBI" id="CHEBI:15378"/>
        <dbReference type="ChEBI" id="CHEBI:16526"/>
        <dbReference type="ChEBI" id="CHEBI:33019"/>
        <dbReference type="ChEBI" id="CHEBI:37575"/>
        <dbReference type="ChEBI" id="CHEBI:57841"/>
        <dbReference type="ChEBI" id="CHEBI:62890"/>
        <dbReference type="EC" id="2.5.1.3"/>
    </reaction>
</comment>
<evidence type="ECO:0000256" key="12">
    <source>
        <dbReference type="SAM" id="MobiDB-lite"/>
    </source>
</evidence>
<dbReference type="InterPro" id="IPR013785">
    <property type="entry name" value="Aldolase_TIM"/>
</dbReference>
<dbReference type="SUPFAM" id="SSF51391">
    <property type="entry name" value="Thiamin phosphate synthase"/>
    <property type="match status" value="1"/>
</dbReference>
<comment type="cofactor">
    <cofactor evidence="9">
        <name>Mg(2+)</name>
        <dbReference type="ChEBI" id="CHEBI:18420"/>
    </cofactor>
    <text evidence="9">Binds 1 Mg(2+) ion per subunit.</text>
</comment>
<dbReference type="RefSeq" id="WP_342809714.1">
    <property type="nucleotide sequence ID" value="NZ_JAOPJZ010000016.1"/>
</dbReference>
<reference evidence="14 15" key="1">
    <citation type="submission" date="2022-09" db="EMBL/GenBank/DDBJ databases">
        <title>Enrichment on poylsaccharides allowed isolation of novel metabolic and taxonomic groups of Haloarchaea.</title>
        <authorList>
            <person name="Sorokin D.Y."/>
            <person name="Elcheninov A.G."/>
            <person name="Khizhniak T.V."/>
            <person name="Kolganova T.V."/>
            <person name="Kublanov I.V."/>
        </authorList>
    </citation>
    <scope>NUCLEOTIDE SEQUENCE [LARGE SCALE GENOMIC DNA]</scope>
    <source>
        <strain evidence="14 15">AArc-curdl1</strain>
    </source>
</reference>
<name>A0AAP2ZA54_9EURY</name>
<dbReference type="AlphaFoldDB" id="A0AAP2ZA54"/>
<dbReference type="InterPro" id="IPR036206">
    <property type="entry name" value="ThiamineP_synth_sf"/>
</dbReference>
<dbReference type="InterPro" id="IPR022998">
    <property type="entry name" value="ThiamineP_synth_TenI"/>
</dbReference>
<organism evidence="14 15">
    <name type="scientific">Natronosalvus hydrolyticus</name>
    <dbReference type="NCBI Taxonomy" id="2979988"/>
    <lineage>
        <taxon>Archaea</taxon>
        <taxon>Methanobacteriati</taxon>
        <taxon>Methanobacteriota</taxon>
        <taxon>Stenosarchaea group</taxon>
        <taxon>Halobacteria</taxon>
        <taxon>Halobacteriales</taxon>
        <taxon>Natrialbaceae</taxon>
        <taxon>Natronosalvus</taxon>
    </lineage>
</organism>